<dbReference type="FunFam" id="3.80.10.10:FF:000111">
    <property type="entry name" value="LRR receptor-like serine/threonine-protein kinase ERECTA"/>
    <property type="match status" value="1"/>
</dbReference>
<dbReference type="Proteomes" id="UP001428341">
    <property type="component" value="Unassembled WGS sequence"/>
</dbReference>
<dbReference type="PANTHER" id="PTHR48061">
    <property type="entry name" value="LEUCINE-RICH REPEAT RECEPTOR PROTEIN KINASE EMS1-LIKE-RELATED"/>
    <property type="match status" value="1"/>
</dbReference>
<dbReference type="PROSITE" id="PS51450">
    <property type="entry name" value="LRR"/>
    <property type="match status" value="2"/>
</dbReference>
<evidence type="ECO:0000313" key="14">
    <source>
        <dbReference type="EMBL" id="KAK9199317.1"/>
    </source>
</evidence>
<dbReference type="InterPro" id="IPR013210">
    <property type="entry name" value="LRR_N_plant-typ"/>
</dbReference>
<dbReference type="SMART" id="SM00369">
    <property type="entry name" value="LRR_TYP"/>
    <property type="match status" value="10"/>
</dbReference>
<dbReference type="InterPro" id="IPR032675">
    <property type="entry name" value="LRR_dom_sf"/>
</dbReference>
<dbReference type="SUPFAM" id="SSF52047">
    <property type="entry name" value="RNI-like"/>
    <property type="match status" value="1"/>
</dbReference>
<dbReference type="SUPFAM" id="SSF52058">
    <property type="entry name" value="L domain-like"/>
    <property type="match status" value="2"/>
</dbReference>
<evidence type="ECO:0000256" key="1">
    <source>
        <dbReference type="ARBA" id="ARBA00004251"/>
    </source>
</evidence>
<reference evidence="14 15" key="1">
    <citation type="submission" date="2024-05" db="EMBL/GenBank/DDBJ databases">
        <title>Haplotype-resolved chromosome-level genome assembly of Huyou (Citrus changshanensis).</title>
        <authorList>
            <person name="Miao C."/>
            <person name="Chen W."/>
            <person name="Wu Y."/>
            <person name="Wang L."/>
            <person name="Zhao S."/>
            <person name="Grierson D."/>
            <person name="Xu C."/>
            <person name="Chen K."/>
        </authorList>
    </citation>
    <scope>NUCLEOTIDE SEQUENCE [LARGE SCALE GENOMIC DNA]</scope>
    <source>
        <strain evidence="14">01-14</strain>
        <tissue evidence="14">Leaf</tissue>
    </source>
</reference>
<gene>
    <name evidence="14" type="ORF">WN944_014507</name>
</gene>
<evidence type="ECO:0000256" key="10">
    <source>
        <dbReference type="ARBA" id="ARBA00023170"/>
    </source>
</evidence>
<keyword evidence="3" id="KW-1003">Cell membrane</keyword>
<evidence type="ECO:0000313" key="15">
    <source>
        <dbReference type="Proteomes" id="UP001428341"/>
    </source>
</evidence>
<evidence type="ECO:0000256" key="11">
    <source>
        <dbReference type="ARBA" id="ARBA00023180"/>
    </source>
</evidence>
<dbReference type="Pfam" id="PF00560">
    <property type="entry name" value="LRR_1"/>
    <property type="match status" value="6"/>
</dbReference>
<keyword evidence="10" id="KW-0675">Receptor</keyword>
<keyword evidence="6" id="KW-0732">Signal</keyword>
<keyword evidence="15" id="KW-1185">Reference proteome</keyword>
<dbReference type="AlphaFoldDB" id="A0AAP0M7Z7"/>
<evidence type="ECO:0000256" key="8">
    <source>
        <dbReference type="ARBA" id="ARBA00022989"/>
    </source>
</evidence>
<dbReference type="PANTHER" id="PTHR48061:SF46">
    <property type="entry name" value="LEUCINE-RICH REPEAT-CONTAINING N-TERMINAL PLANT-TYPE DOMAIN-CONTAINING PROTEIN"/>
    <property type="match status" value="1"/>
</dbReference>
<evidence type="ECO:0000256" key="3">
    <source>
        <dbReference type="ARBA" id="ARBA00022475"/>
    </source>
</evidence>
<protein>
    <recommendedName>
        <fullName evidence="13">Leucine-rich repeat-containing N-terminal plant-type domain-containing protein</fullName>
    </recommendedName>
</protein>
<dbReference type="Gene3D" id="3.80.10.10">
    <property type="entry name" value="Ribonuclease Inhibitor"/>
    <property type="match status" value="3"/>
</dbReference>
<keyword evidence="4" id="KW-0433">Leucine-rich repeat</keyword>
<name>A0AAP0M7Z7_9ROSI</name>
<dbReference type="FunFam" id="3.80.10.10:FF:000383">
    <property type="entry name" value="Leucine-rich repeat receptor protein kinase EMS1"/>
    <property type="match status" value="1"/>
</dbReference>
<keyword evidence="11" id="KW-0325">Glycoprotein</keyword>
<evidence type="ECO:0000256" key="7">
    <source>
        <dbReference type="ARBA" id="ARBA00022737"/>
    </source>
</evidence>
<dbReference type="Pfam" id="PF08263">
    <property type="entry name" value="LRRNT_2"/>
    <property type="match status" value="1"/>
</dbReference>
<comment type="caution">
    <text evidence="14">The sequence shown here is derived from an EMBL/GenBank/DDBJ whole genome shotgun (WGS) entry which is preliminary data.</text>
</comment>
<evidence type="ECO:0000256" key="5">
    <source>
        <dbReference type="ARBA" id="ARBA00022692"/>
    </source>
</evidence>
<organism evidence="14 15">
    <name type="scientific">Citrus x changshan-huyou</name>
    <dbReference type="NCBI Taxonomy" id="2935761"/>
    <lineage>
        <taxon>Eukaryota</taxon>
        <taxon>Viridiplantae</taxon>
        <taxon>Streptophyta</taxon>
        <taxon>Embryophyta</taxon>
        <taxon>Tracheophyta</taxon>
        <taxon>Spermatophyta</taxon>
        <taxon>Magnoliopsida</taxon>
        <taxon>eudicotyledons</taxon>
        <taxon>Gunneridae</taxon>
        <taxon>Pentapetalae</taxon>
        <taxon>rosids</taxon>
        <taxon>malvids</taxon>
        <taxon>Sapindales</taxon>
        <taxon>Rutaceae</taxon>
        <taxon>Aurantioideae</taxon>
        <taxon>Citrus</taxon>
    </lineage>
</organism>
<comment type="similarity">
    <text evidence="2">Belongs to the RLP family.</text>
</comment>
<dbReference type="InterPro" id="IPR003591">
    <property type="entry name" value="Leu-rich_rpt_typical-subtyp"/>
</dbReference>
<dbReference type="FunFam" id="3.80.10.10:FF:000095">
    <property type="entry name" value="LRR receptor-like serine/threonine-protein kinase GSO1"/>
    <property type="match status" value="1"/>
</dbReference>
<comment type="subcellular location">
    <subcellularLocation>
        <location evidence="1">Cell membrane</location>
        <topology evidence="1">Single-pass type I membrane protein</topology>
    </subcellularLocation>
</comment>
<dbReference type="InterPro" id="IPR046956">
    <property type="entry name" value="RLP23-like"/>
</dbReference>
<proteinExistence type="inferred from homology"/>
<evidence type="ECO:0000256" key="9">
    <source>
        <dbReference type="ARBA" id="ARBA00023136"/>
    </source>
</evidence>
<dbReference type="GO" id="GO:0005886">
    <property type="term" value="C:plasma membrane"/>
    <property type="evidence" value="ECO:0007669"/>
    <property type="project" value="UniProtKB-SubCell"/>
</dbReference>
<dbReference type="SMART" id="SM00365">
    <property type="entry name" value="LRR_SD22"/>
    <property type="match status" value="5"/>
</dbReference>
<keyword evidence="5 12" id="KW-0812">Transmembrane</keyword>
<evidence type="ECO:0000256" key="2">
    <source>
        <dbReference type="ARBA" id="ARBA00009592"/>
    </source>
</evidence>
<dbReference type="EMBL" id="JBCGBO010000005">
    <property type="protein sequence ID" value="KAK9199317.1"/>
    <property type="molecule type" value="Genomic_DNA"/>
</dbReference>
<feature type="transmembrane region" description="Helical" evidence="12">
    <location>
        <begin position="923"/>
        <end position="940"/>
    </location>
</feature>
<keyword evidence="7" id="KW-0677">Repeat</keyword>
<dbReference type="PRINTS" id="PR00019">
    <property type="entry name" value="LEURICHRPT"/>
</dbReference>
<feature type="domain" description="Leucine-rich repeat-containing N-terminal plant-type" evidence="13">
    <location>
        <begin position="49"/>
        <end position="98"/>
    </location>
</feature>
<keyword evidence="9 12" id="KW-0472">Membrane</keyword>
<evidence type="ECO:0000256" key="12">
    <source>
        <dbReference type="SAM" id="Phobius"/>
    </source>
</evidence>
<dbReference type="InterPro" id="IPR001611">
    <property type="entry name" value="Leu-rich_rpt"/>
</dbReference>
<sequence>MERLIWHYDQVSCTLLFFYFLLLGYSFQVDCSSPFHHFSFKTTHSCPPEQSLALLQFKNNTYVRSANYSFCNEENYSPKTNSWTEGTDCCSWDGVTCDHVTGNVIGLDLYSNCSWLLGTIDDNSTLFHLSHLQSLNLAYSNFLGSQLSPEFGRLKELTYLNLSASNFGGLVPHEMSHLSKLTHLDLSFCVLTIEQRTFDLLASNLTKLSLLHLGATNMSLIKPFSLLNLSSTMTDLDLGGTRIKGNFPDHIFRLPNLQILFLNLNSELTGYLPKSNWSSPLRELDLSLSNFLGEIPYSIGNLFFLEVLDIGFCNFTGSIPTSIGNLTRATEIAFASNHFTGQLPHHVSGLSYLTTFDLSGNYFQGGVPSWLFTLPSLLSIDLSKNMLNGPIDLFQLPNSLQDVRLEENEIRGTIPNSIFQLVNLTILDLSSNNLSGAIRFDQFSKLKKLQFLDLSNNSLLSFTSSANISIKYSLPSLKVLRFAYCNITEFPGFLRNSEELYLLDLSNNRIQGRISKSDSPGWKSLNYLDLSNNFLTHIELHPWMNITTLDLRNNRIQGSILVPPPSTQVFLVSNNKLSGQIPPSICSLSSLQYLSLSDNNLSGTIPPCLGNFSTELITLHLKNNSLEGHIHDTFANASHLRSLDLNSNKLEGPLPRSLAKCIKLEVVNVGKNMISDSFPCWLGSLHELKILVLRSNRFYGPLCNSNITFPFQALRIIDLSHNEFTGFLPRRIFPSMEAMKNVDEHGRLEYMGRAFCDESITVAMKGHDFQFQKIFVMFRAMDLSSNRFHREISEVLGNFKSLKVLNLSHNSLTGNIPVSFENMTALESLDLSFNKLDGRIPEQLLSVTALALLNLSYNRLWGRIPRGNQFNTFENDSYIGNIHLCGEPLTVRCSNDGLPEAPPLASSDHDETASRFDWKMAKMGYASGLVIGLSIGYMVFSTGKPQWFVRMVEGDQQKNVRRARQRHRR</sequence>
<evidence type="ECO:0000259" key="13">
    <source>
        <dbReference type="Pfam" id="PF08263"/>
    </source>
</evidence>
<accession>A0AAP0M7Z7</accession>
<keyword evidence="8 12" id="KW-1133">Transmembrane helix</keyword>
<evidence type="ECO:0000256" key="4">
    <source>
        <dbReference type="ARBA" id="ARBA00022614"/>
    </source>
</evidence>
<dbReference type="Pfam" id="PF13855">
    <property type="entry name" value="LRR_8"/>
    <property type="match status" value="3"/>
</dbReference>
<evidence type="ECO:0000256" key="6">
    <source>
        <dbReference type="ARBA" id="ARBA00022729"/>
    </source>
</evidence>